<protein>
    <recommendedName>
        <fullName evidence="1">2EXR domain-containing protein</fullName>
    </recommendedName>
</protein>
<dbReference type="Proteomes" id="UP000766486">
    <property type="component" value="Unassembled WGS sequence"/>
</dbReference>
<sequence length="392" mass="45031">MSVFQPRFQTYNRLHFSDEEPATEITSFHLFPRLPVEVRLKIWENALSARRRLLTVRLAPSDLSKASASYTTSVVEKPRISPLWSICQESRQAAHEFFRLPVHIGKDLTLWVNPENDHVFITDFQIETHVLVHFINDLKTSDPQSIGLLHIALDSLCTRTLKCLRALSPYHTEKISQEAISTFKEWIISLQSIWFIHLLSDDSRLGFGVISGTKNYTIMGLNRSMPIFPRTVEFKLFECDLRPIQPSLEGQTVWRDPKCAVQAWVEMEKKLGCHSQESGKKEPIRQISHILAMGGKSDYHHSVPCDVICRKMMDDLLQRDQEDLHQLFIDGPGQFLPREAWEETEERKKNLLSAAGFWIFPLGTFDTLNEELAGKAYQDLSGQQPGLGLFEL</sequence>
<dbReference type="EMBL" id="CABFNS010000851">
    <property type="protein sequence ID" value="VUC32443.1"/>
    <property type="molecule type" value="Genomic_DNA"/>
</dbReference>
<dbReference type="PANTHER" id="PTHR35910:SF1">
    <property type="entry name" value="2EXR DOMAIN-CONTAINING PROTEIN"/>
    <property type="match status" value="1"/>
</dbReference>
<evidence type="ECO:0000313" key="2">
    <source>
        <dbReference type="EMBL" id="VUC32443.1"/>
    </source>
</evidence>
<proteinExistence type="predicted"/>
<accession>A0ABY6UN73</accession>
<feature type="domain" description="2EXR" evidence="1">
    <location>
        <begin position="28"/>
        <end position="118"/>
    </location>
</feature>
<evidence type="ECO:0000259" key="1">
    <source>
        <dbReference type="Pfam" id="PF20150"/>
    </source>
</evidence>
<evidence type="ECO:0000313" key="3">
    <source>
        <dbReference type="Proteomes" id="UP000766486"/>
    </source>
</evidence>
<reference evidence="2 3" key="1">
    <citation type="submission" date="2019-06" db="EMBL/GenBank/DDBJ databases">
        <authorList>
            <person name="Broberg M."/>
        </authorList>
    </citation>
    <scope>NUCLEOTIDE SEQUENCE [LARGE SCALE GENOMIC DNA]</scope>
</reference>
<comment type="caution">
    <text evidence="2">The sequence shown here is derived from an EMBL/GenBank/DDBJ whole genome shotgun (WGS) entry which is preliminary data.</text>
</comment>
<keyword evidence="3" id="KW-1185">Reference proteome</keyword>
<name>A0ABY6UN73_BIOOC</name>
<organism evidence="2 3">
    <name type="scientific">Bionectria ochroleuca</name>
    <name type="common">Gliocladium roseum</name>
    <dbReference type="NCBI Taxonomy" id="29856"/>
    <lineage>
        <taxon>Eukaryota</taxon>
        <taxon>Fungi</taxon>
        <taxon>Dikarya</taxon>
        <taxon>Ascomycota</taxon>
        <taxon>Pezizomycotina</taxon>
        <taxon>Sordariomycetes</taxon>
        <taxon>Hypocreomycetidae</taxon>
        <taxon>Hypocreales</taxon>
        <taxon>Bionectriaceae</taxon>
        <taxon>Clonostachys</taxon>
    </lineage>
</organism>
<dbReference type="InterPro" id="IPR045518">
    <property type="entry name" value="2EXR"/>
</dbReference>
<gene>
    <name evidence="2" type="ORF">CLO192961_LOCUS328686</name>
</gene>
<dbReference type="Pfam" id="PF20150">
    <property type="entry name" value="2EXR"/>
    <property type="match status" value="1"/>
</dbReference>
<dbReference type="PANTHER" id="PTHR35910">
    <property type="entry name" value="2EXR DOMAIN-CONTAINING PROTEIN"/>
    <property type="match status" value="1"/>
</dbReference>